<dbReference type="GO" id="GO:0044715">
    <property type="term" value="F:8-oxo-dGDP phosphatase activity"/>
    <property type="evidence" value="ECO:0007669"/>
    <property type="project" value="TreeGrafter"/>
</dbReference>
<keyword evidence="9" id="KW-0234">DNA repair</keyword>
<dbReference type="InterPro" id="IPR022998">
    <property type="entry name" value="ThiamineP_synth_TenI"/>
</dbReference>
<proteinExistence type="inferred from homology"/>
<comment type="catalytic activity">
    <reaction evidence="11">
        <text>8-oxo-GTP + H2O = 8-oxo-GMP + diphosphate + H(+)</text>
        <dbReference type="Rhea" id="RHEA:67616"/>
        <dbReference type="ChEBI" id="CHEBI:15377"/>
        <dbReference type="ChEBI" id="CHEBI:15378"/>
        <dbReference type="ChEBI" id="CHEBI:33019"/>
        <dbReference type="ChEBI" id="CHEBI:143553"/>
        <dbReference type="ChEBI" id="CHEBI:145694"/>
    </reaction>
</comment>
<reference evidence="19 20" key="1">
    <citation type="submission" date="2018-01" db="EMBL/GenBank/DDBJ databases">
        <authorList>
            <person name="Fu G.-Y."/>
        </authorList>
    </citation>
    <scope>NUCLEOTIDE SEQUENCE [LARGE SCALE GENOMIC DNA]</scope>
    <source>
        <strain evidence="19 20">SY39</strain>
    </source>
</reference>
<dbReference type="RefSeq" id="WP_102246365.1">
    <property type="nucleotide sequence ID" value="NZ_CP025682.1"/>
</dbReference>
<dbReference type="GO" id="GO:0006281">
    <property type="term" value="P:DNA repair"/>
    <property type="evidence" value="ECO:0007669"/>
    <property type="project" value="UniProtKB-KW"/>
</dbReference>
<keyword evidence="5" id="KW-0479">Metal-binding</keyword>
<comment type="similarity">
    <text evidence="2 17">Belongs to the Nudix hydrolase family.</text>
</comment>
<evidence type="ECO:0000256" key="17">
    <source>
        <dbReference type="RuleBase" id="RU003476"/>
    </source>
</evidence>
<dbReference type="KEGG" id="atw:C0099_04685"/>
<dbReference type="PROSITE" id="PS51462">
    <property type="entry name" value="NUDIX"/>
    <property type="match status" value="1"/>
</dbReference>
<dbReference type="CDD" id="cd03425">
    <property type="entry name" value="NUDIX_MutT_NudA_like"/>
    <property type="match status" value="1"/>
</dbReference>
<keyword evidence="8" id="KW-0460">Magnesium</keyword>
<dbReference type="Gene3D" id="3.90.79.10">
    <property type="entry name" value="Nucleoside Triphosphate Pyrophosphohydrolase"/>
    <property type="match status" value="1"/>
</dbReference>
<dbReference type="PANTHER" id="PTHR47707">
    <property type="entry name" value="8-OXO-DGTP DIPHOSPHATASE"/>
    <property type="match status" value="1"/>
</dbReference>
<dbReference type="EC" id="3.6.1.55" evidence="12"/>
<dbReference type="Pfam" id="PF02581">
    <property type="entry name" value="TMP-TENI"/>
    <property type="match status" value="1"/>
</dbReference>
<dbReference type="InterPro" id="IPR015797">
    <property type="entry name" value="NUDIX_hydrolase-like_dom_sf"/>
</dbReference>
<feature type="domain" description="Nudix hydrolase" evidence="18">
    <location>
        <begin position="3"/>
        <end position="131"/>
    </location>
</feature>
<evidence type="ECO:0000259" key="18">
    <source>
        <dbReference type="PROSITE" id="PS51462"/>
    </source>
</evidence>
<evidence type="ECO:0000256" key="4">
    <source>
        <dbReference type="ARBA" id="ARBA00022705"/>
    </source>
</evidence>
<accession>A0A2I6S4V8</accession>
<keyword evidence="20" id="KW-1185">Reference proteome</keyword>
<dbReference type="OrthoDB" id="9810648at2"/>
<keyword evidence="3" id="KW-0515">Mutator protein</keyword>
<name>A0A2I6S4V8_9RHOO</name>
<dbReference type="Pfam" id="PF00293">
    <property type="entry name" value="NUDIX"/>
    <property type="match status" value="1"/>
</dbReference>
<dbReference type="GO" id="GO:0008413">
    <property type="term" value="F:8-oxo-7,8-dihydroguanosine triphosphate pyrophosphatase activity"/>
    <property type="evidence" value="ECO:0007669"/>
    <property type="project" value="TreeGrafter"/>
</dbReference>
<comment type="catalytic activity">
    <reaction evidence="10">
        <text>8-oxo-dGTP + H2O = 8-oxo-dGMP + diphosphate + H(+)</text>
        <dbReference type="Rhea" id="RHEA:31575"/>
        <dbReference type="ChEBI" id="CHEBI:15377"/>
        <dbReference type="ChEBI" id="CHEBI:15378"/>
        <dbReference type="ChEBI" id="CHEBI:33019"/>
        <dbReference type="ChEBI" id="CHEBI:63224"/>
        <dbReference type="ChEBI" id="CHEBI:77896"/>
        <dbReference type="EC" id="3.6.1.55"/>
    </reaction>
</comment>
<evidence type="ECO:0000313" key="20">
    <source>
        <dbReference type="Proteomes" id="UP000242205"/>
    </source>
</evidence>
<dbReference type="InterPro" id="IPR047127">
    <property type="entry name" value="MutT-like"/>
</dbReference>
<evidence type="ECO:0000256" key="13">
    <source>
        <dbReference type="ARBA" id="ARBA00040794"/>
    </source>
</evidence>
<dbReference type="PRINTS" id="PR00502">
    <property type="entry name" value="NUDIXFAMILY"/>
</dbReference>
<comment type="cofactor">
    <cofactor evidence="1">
        <name>Mg(2+)</name>
        <dbReference type="ChEBI" id="CHEBI:18420"/>
    </cofactor>
</comment>
<evidence type="ECO:0000256" key="10">
    <source>
        <dbReference type="ARBA" id="ARBA00035861"/>
    </source>
</evidence>
<dbReference type="AlphaFoldDB" id="A0A2I6S4V8"/>
<dbReference type="CDD" id="cd00564">
    <property type="entry name" value="TMP_TenI"/>
    <property type="match status" value="1"/>
</dbReference>
<dbReference type="EMBL" id="CP025682">
    <property type="protein sequence ID" value="AUN94295.1"/>
    <property type="molecule type" value="Genomic_DNA"/>
</dbReference>
<evidence type="ECO:0000256" key="12">
    <source>
        <dbReference type="ARBA" id="ARBA00038905"/>
    </source>
</evidence>
<evidence type="ECO:0000256" key="1">
    <source>
        <dbReference type="ARBA" id="ARBA00001946"/>
    </source>
</evidence>
<evidence type="ECO:0000256" key="11">
    <source>
        <dbReference type="ARBA" id="ARBA00036904"/>
    </source>
</evidence>
<dbReference type="PANTHER" id="PTHR47707:SF1">
    <property type="entry name" value="NUDIX HYDROLASE FAMILY PROTEIN"/>
    <property type="match status" value="1"/>
</dbReference>
<dbReference type="SUPFAM" id="SSF51391">
    <property type="entry name" value="Thiamin phosphate synthase"/>
    <property type="match status" value="1"/>
</dbReference>
<dbReference type="GO" id="GO:0035539">
    <property type="term" value="F:8-oxo-7,8-dihydrodeoxyguanosine triphosphate pyrophosphatase activity"/>
    <property type="evidence" value="ECO:0007669"/>
    <property type="project" value="UniProtKB-EC"/>
</dbReference>
<keyword evidence="6" id="KW-0227">DNA damage</keyword>
<keyword evidence="4" id="KW-0235">DNA replication</keyword>
<dbReference type="InterPro" id="IPR020084">
    <property type="entry name" value="NUDIX_hydrolase_CS"/>
</dbReference>
<keyword evidence="7 17" id="KW-0378">Hydrolase</keyword>
<dbReference type="InterPro" id="IPR020476">
    <property type="entry name" value="Nudix_hydrolase"/>
</dbReference>
<dbReference type="SUPFAM" id="SSF55811">
    <property type="entry name" value="Nudix"/>
    <property type="match status" value="1"/>
</dbReference>
<sequence>MVKRVEVAAGVILRGDGAFLLGRRAPGTFYPGYWEFPGGKVEAGEAPADALRRELEEELGIRAIELRPWIVRRHDYEHARVSLHFFEVARWEGEVRDHVHDALAWQFAGAAEVAPMLPANGPVMKALRLPRFMGITHAGEIGVAAQLEGLERALGGGLRLVQVRESTLAVDDLREFVAAVIERARPHGALVVVNGEARVARAAAADGVHLKSAELATMTARPDFEWVGASCHSREEVEHAGRLGLDYALLGPVQATLTHPGVEGIGWQRFAELAADLPMPVFGLGGLSAADMDEARAAGAHGIATIRSAWPR</sequence>
<dbReference type="GO" id="GO:0009228">
    <property type="term" value="P:thiamine biosynthetic process"/>
    <property type="evidence" value="ECO:0007669"/>
    <property type="project" value="UniProtKB-KW"/>
</dbReference>
<evidence type="ECO:0000256" key="3">
    <source>
        <dbReference type="ARBA" id="ARBA00022457"/>
    </source>
</evidence>
<evidence type="ECO:0000256" key="8">
    <source>
        <dbReference type="ARBA" id="ARBA00022842"/>
    </source>
</evidence>
<dbReference type="Proteomes" id="UP000242205">
    <property type="component" value="Chromosome"/>
</dbReference>
<evidence type="ECO:0000256" key="16">
    <source>
        <dbReference type="ARBA" id="ARBA00042798"/>
    </source>
</evidence>
<evidence type="ECO:0000256" key="9">
    <source>
        <dbReference type="ARBA" id="ARBA00023204"/>
    </source>
</evidence>
<dbReference type="InterPro" id="IPR036206">
    <property type="entry name" value="ThiamineP_synth_sf"/>
</dbReference>
<dbReference type="GO" id="GO:0044716">
    <property type="term" value="F:8-oxo-GDP phosphatase activity"/>
    <property type="evidence" value="ECO:0007669"/>
    <property type="project" value="TreeGrafter"/>
</dbReference>
<dbReference type="PROSITE" id="PS00893">
    <property type="entry name" value="NUDIX_BOX"/>
    <property type="match status" value="1"/>
</dbReference>
<evidence type="ECO:0000256" key="14">
    <source>
        <dbReference type="ARBA" id="ARBA00041592"/>
    </source>
</evidence>
<dbReference type="NCBIfam" id="NF006530">
    <property type="entry name" value="PRK08999.1"/>
    <property type="match status" value="1"/>
</dbReference>
<evidence type="ECO:0000256" key="2">
    <source>
        <dbReference type="ARBA" id="ARBA00005582"/>
    </source>
</evidence>
<dbReference type="GO" id="GO:0046872">
    <property type="term" value="F:metal ion binding"/>
    <property type="evidence" value="ECO:0007669"/>
    <property type="project" value="UniProtKB-KW"/>
</dbReference>
<dbReference type="Gene3D" id="3.20.20.70">
    <property type="entry name" value="Aldolase class I"/>
    <property type="match status" value="1"/>
</dbReference>
<evidence type="ECO:0000256" key="5">
    <source>
        <dbReference type="ARBA" id="ARBA00022723"/>
    </source>
</evidence>
<organism evidence="19 20">
    <name type="scientific">Pseudazoarcus pumilus</name>
    <dbReference type="NCBI Taxonomy" id="2067960"/>
    <lineage>
        <taxon>Bacteria</taxon>
        <taxon>Pseudomonadati</taxon>
        <taxon>Pseudomonadota</taxon>
        <taxon>Betaproteobacteria</taxon>
        <taxon>Rhodocyclales</taxon>
        <taxon>Zoogloeaceae</taxon>
        <taxon>Pseudazoarcus</taxon>
    </lineage>
</organism>
<evidence type="ECO:0000256" key="15">
    <source>
        <dbReference type="ARBA" id="ARBA00041979"/>
    </source>
</evidence>
<dbReference type="InterPro" id="IPR000086">
    <property type="entry name" value="NUDIX_hydrolase_dom"/>
</dbReference>
<evidence type="ECO:0000313" key="19">
    <source>
        <dbReference type="EMBL" id="AUN94295.1"/>
    </source>
</evidence>
<dbReference type="GO" id="GO:0006260">
    <property type="term" value="P:DNA replication"/>
    <property type="evidence" value="ECO:0007669"/>
    <property type="project" value="UniProtKB-KW"/>
</dbReference>
<evidence type="ECO:0000256" key="6">
    <source>
        <dbReference type="ARBA" id="ARBA00022763"/>
    </source>
</evidence>
<evidence type="ECO:0000256" key="7">
    <source>
        <dbReference type="ARBA" id="ARBA00022801"/>
    </source>
</evidence>
<dbReference type="InterPro" id="IPR013785">
    <property type="entry name" value="Aldolase_TIM"/>
</dbReference>
<gene>
    <name evidence="19" type="ORF">C0099_04685</name>
</gene>
<protein>
    <recommendedName>
        <fullName evidence="13">8-oxo-dGTP diphosphatase</fullName>
        <ecNumber evidence="12">3.6.1.55</ecNumber>
    </recommendedName>
    <alternativeName>
        <fullName evidence="16">7,8-dihydro-8-oxoguanine-triphosphatase</fullName>
    </alternativeName>
    <alternativeName>
        <fullName evidence="15">Mutator protein MutT</fullName>
    </alternativeName>
    <alternativeName>
        <fullName evidence="14">dGTP pyrophosphohydrolase</fullName>
    </alternativeName>
</protein>